<dbReference type="Proteomes" id="UP001272137">
    <property type="component" value="Unassembled WGS sequence"/>
</dbReference>
<feature type="region of interest" description="Disordered" evidence="1">
    <location>
        <begin position="1"/>
        <end position="44"/>
    </location>
</feature>
<feature type="compositionally biased region" description="Basic residues" evidence="1">
    <location>
        <begin position="21"/>
        <end position="30"/>
    </location>
</feature>
<proteinExistence type="predicted"/>
<sequence length="44" mass="4708">MARLPRSPGCVGGANSMGRPARSRRRRRHAQPAWHAGSCGVPQA</sequence>
<dbReference type="AlphaFoldDB" id="A0AAW9D563"/>
<protein>
    <submittedName>
        <fullName evidence="2">Uncharacterized protein</fullName>
    </submittedName>
</protein>
<gene>
    <name evidence="2" type="ORF">C7S16_1355</name>
</gene>
<evidence type="ECO:0000313" key="3">
    <source>
        <dbReference type="Proteomes" id="UP001272137"/>
    </source>
</evidence>
<dbReference type="EMBL" id="QXCT01000002">
    <property type="protein sequence ID" value="MDW9257184.1"/>
    <property type="molecule type" value="Genomic_DNA"/>
</dbReference>
<name>A0AAW9D563_BURTH</name>
<evidence type="ECO:0000256" key="1">
    <source>
        <dbReference type="SAM" id="MobiDB-lite"/>
    </source>
</evidence>
<evidence type="ECO:0000313" key="2">
    <source>
        <dbReference type="EMBL" id="MDW9257184.1"/>
    </source>
</evidence>
<accession>A0AAW9D563</accession>
<comment type="caution">
    <text evidence="2">The sequence shown here is derived from an EMBL/GenBank/DDBJ whole genome shotgun (WGS) entry which is preliminary data.</text>
</comment>
<organism evidence="2 3">
    <name type="scientific">Burkholderia thailandensis</name>
    <dbReference type="NCBI Taxonomy" id="57975"/>
    <lineage>
        <taxon>Bacteria</taxon>
        <taxon>Pseudomonadati</taxon>
        <taxon>Pseudomonadota</taxon>
        <taxon>Betaproteobacteria</taxon>
        <taxon>Burkholderiales</taxon>
        <taxon>Burkholderiaceae</taxon>
        <taxon>Burkholderia</taxon>
        <taxon>pseudomallei group</taxon>
    </lineage>
</organism>
<reference evidence="2" key="1">
    <citation type="submission" date="2018-08" db="EMBL/GenBank/DDBJ databases">
        <title>Identification of Burkholderia cepacia strains that express a Burkholderia pseudomallei-like capsular polysaccharide.</title>
        <authorList>
            <person name="Burtnick M.N."/>
            <person name="Vongsouvath M."/>
            <person name="Newton P."/>
            <person name="Wuthiekanun V."/>
            <person name="Limmathurotsakul D."/>
            <person name="Brett P.J."/>
            <person name="Chantratita N."/>
            <person name="Dance D.A."/>
        </authorList>
    </citation>
    <scope>NUCLEOTIDE SEQUENCE</scope>
    <source>
        <strain evidence="2">SBXCC001</strain>
    </source>
</reference>